<dbReference type="SUPFAM" id="SSF47413">
    <property type="entry name" value="lambda repressor-like DNA-binding domains"/>
    <property type="match status" value="1"/>
</dbReference>
<dbReference type="Pfam" id="PF14549">
    <property type="entry name" value="P22_Cro"/>
    <property type="match status" value="1"/>
</dbReference>
<dbReference type="RefSeq" id="WP_046935203.1">
    <property type="nucleotide sequence ID" value="NZ_JAKHFX010000008.1"/>
</dbReference>
<dbReference type="EMBL" id="JAAGYU010000058">
    <property type="protein sequence ID" value="NEL77274.1"/>
    <property type="molecule type" value="Genomic_DNA"/>
</dbReference>
<dbReference type="GO" id="GO:0003677">
    <property type="term" value="F:DNA binding"/>
    <property type="evidence" value="ECO:0007669"/>
    <property type="project" value="InterPro"/>
</dbReference>
<comment type="caution">
    <text evidence="1">The sequence shown here is derived from an EMBL/GenBank/DDBJ whole genome shotgun (WGS) entry which is preliminary data.</text>
</comment>
<evidence type="ECO:0000313" key="1">
    <source>
        <dbReference type="EMBL" id="NEL77274.1"/>
    </source>
</evidence>
<dbReference type="AlphaFoldDB" id="A0A6P0FNR5"/>
<organism evidence="1 2">
    <name type="scientific">Xanthomonas perforans</name>
    <dbReference type="NCBI Taxonomy" id="442694"/>
    <lineage>
        <taxon>Bacteria</taxon>
        <taxon>Pseudomonadati</taxon>
        <taxon>Pseudomonadota</taxon>
        <taxon>Gammaproteobacteria</taxon>
        <taxon>Lysobacterales</taxon>
        <taxon>Lysobacteraceae</taxon>
        <taxon>Xanthomonas</taxon>
    </lineage>
</organism>
<proteinExistence type="predicted"/>
<sequence length="191" mass="20647">MLDKIKFGTENQTVYIGILKTKLGADIVVETTRKVLGLDATGPLPPTISPEVVSSIISELKKVPPKKFRKPTDTGPQRMTGRELLDLADLSKELPTGLDPDLLSVITRLRRLHLVQDTVSKSLIDRPIAVNGCSPIQVNHLIEVLGSSSEAAKALGVTIKTLEGWGDYLPESHESRAQLVTAGAVRARLPS</sequence>
<dbReference type="InterPro" id="IPR010982">
    <property type="entry name" value="Lambda_DNA-bd_dom_sf"/>
</dbReference>
<dbReference type="Proteomes" id="UP000471082">
    <property type="component" value="Unassembled WGS sequence"/>
</dbReference>
<protein>
    <submittedName>
        <fullName evidence="1">Uncharacterized protein</fullName>
    </submittedName>
</protein>
<name>A0A6P0FNR5_XANPE</name>
<gene>
    <name evidence="1" type="ORF">G3W61_13595</name>
</gene>
<dbReference type="Gene3D" id="1.10.260.40">
    <property type="entry name" value="lambda repressor-like DNA-binding domains"/>
    <property type="match status" value="1"/>
</dbReference>
<reference evidence="1 2" key="1">
    <citation type="submission" date="2019-11" db="EMBL/GenBank/DDBJ databases">
        <title>Genome-resolved metagenomics to study the prevalence of co-infection and intraspecific heterogeneity among plant pathogen metapopulations.</title>
        <authorList>
            <person name="Newberry E."/>
            <person name="Bhandari R."/>
            <person name="Kemble J."/>
            <person name="Sikora E."/>
            <person name="Potnis N."/>
        </authorList>
    </citation>
    <scope>NUCLEOTIDE SEQUENCE [LARGE SCALE GENOMIC DNA]</scope>
    <source>
        <strain evidence="1">Xp_Tom_Tuscaloosa_18b</strain>
    </source>
</reference>
<evidence type="ECO:0000313" key="2">
    <source>
        <dbReference type="Proteomes" id="UP000471082"/>
    </source>
</evidence>
<accession>A0A6P0FNR5</accession>